<dbReference type="AlphaFoldDB" id="A0AA40BSL1"/>
<keyword evidence="1" id="KW-1133">Transmembrane helix</keyword>
<protein>
    <submittedName>
        <fullName evidence="2">Uncharacterized protein</fullName>
    </submittedName>
</protein>
<comment type="caution">
    <text evidence="2">The sequence shown here is derived from an EMBL/GenBank/DDBJ whole genome shotgun (WGS) entry which is preliminary data.</text>
</comment>
<evidence type="ECO:0000313" key="3">
    <source>
        <dbReference type="Proteomes" id="UP001172159"/>
    </source>
</evidence>
<name>A0AA40BSL1_9PEZI</name>
<evidence type="ECO:0000256" key="1">
    <source>
        <dbReference type="SAM" id="Phobius"/>
    </source>
</evidence>
<dbReference type="EMBL" id="JAUKTV010000004">
    <property type="protein sequence ID" value="KAK0739644.1"/>
    <property type="molecule type" value="Genomic_DNA"/>
</dbReference>
<gene>
    <name evidence="2" type="ORF">B0T21DRAFT_145363</name>
</gene>
<evidence type="ECO:0000313" key="2">
    <source>
        <dbReference type="EMBL" id="KAK0739644.1"/>
    </source>
</evidence>
<organism evidence="2 3">
    <name type="scientific">Apiosordaria backusii</name>
    <dbReference type="NCBI Taxonomy" id="314023"/>
    <lineage>
        <taxon>Eukaryota</taxon>
        <taxon>Fungi</taxon>
        <taxon>Dikarya</taxon>
        <taxon>Ascomycota</taxon>
        <taxon>Pezizomycotina</taxon>
        <taxon>Sordariomycetes</taxon>
        <taxon>Sordariomycetidae</taxon>
        <taxon>Sordariales</taxon>
        <taxon>Lasiosphaeriaceae</taxon>
        <taxon>Apiosordaria</taxon>
    </lineage>
</organism>
<proteinExistence type="predicted"/>
<reference evidence="2" key="1">
    <citation type="submission" date="2023-06" db="EMBL/GenBank/DDBJ databases">
        <title>Genome-scale phylogeny and comparative genomics of the fungal order Sordariales.</title>
        <authorList>
            <consortium name="Lawrence Berkeley National Laboratory"/>
            <person name="Hensen N."/>
            <person name="Bonometti L."/>
            <person name="Westerberg I."/>
            <person name="Brannstrom I.O."/>
            <person name="Guillou S."/>
            <person name="Cros-Aarteil S."/>
            <person name="Calhoun S."/>
            <person name="Haridas S."/>
            <person name="Kuo A."/>
            <person name="Mondo S."/>
            <person name="Pangilinan J."/>
            <person name="Riley R."/>
            <person name="Labutti K."/>
            <person name="Andreopoulos B."/>
            <person name="Lipzen A."/>
            <person name="Chen C."/>
            <person name="Yanf M."/>
            <person name="Daum C."/>
            <person name="Ng V."/>
            <person name="Clum A."/>
            <person name="Steindorff A."/>
            <person name="Ohm R."/>
            <person name="Martin F."/>
            <person name="Silar P."/>
            <person name="Natvig D."/>
            <person name="Lalanne C."/>
            <person name="Gautier V."/>
            <person name="Ament-Velasquez S.L."/>
            <person name="Kruys A."/>
            <person name="Hutchinson M.I."/>
            <person name="Powell A.J."/>
            <person name="Barry K."/>
            <person name="Miller A.N."/>
            <person name="Grigoriev I.V."/>
            <person name="Debuchy R."/>
            <person name="Gladieux P."/>
            <person name="Thoren M.H."/>
            <person name="Johannesson H."/>
        </authorList>
    </citation>
    <scope>NUCLEOTIDE SEQUENCE</scope>
    <source>
        <strain evidence="2">CBS 540.89</strain>
    </source>
</reference>
<accession>A0AA40BSL1</accession>
<sequence>MEKSKPTKATASAREVRSQRLIRAVSRNLGYSSRILPFNSIKGEGGASRRYIWQWFGVLVWQNLVFAFTENTGLGEGGLSVVFAVFSFFGYVLLFYDRISPSVLLHLFLFWSWCKSTHDSWTAFYPLIYILSFFFL</sequence>
<feature type="transmembrane region" description="Helical" evidence="1">
    <location>
        <begin position="74"/>
        <end position="96"/>
    </location>
</feature>
<keyword evidence="1" id="KW-0812">Transmembrane</keyword>
<keyword evidence="1" id="KW-0472">Membrane</keyword>
<dbReference type="Proteomes" id="UP001172159">
    <property type="component" value="Unassembled WGS sequence"/>
</dbReference>
<keyword evidence="3" id="KW-1185">Reference proteome</keyword>